<organism evidence="1">
    <name type="scientific">marine sediment metagenome</name>
    <dbReference type="NCBI Taxonomy" id="412755"/>
    <lineage>
        <taxon>unclassified sequences</taxon>
        <taxon>metagenomes</taxon>
        <taxon>ecological metagenomes</taxon>
    </lineage>
</organism>
<name>A0A0F9NU07_9ZZZZ</name>
<dbReference type="Pfam" id="PF04404">
    <property type="entry name" value="ERF"/>
    <property type="match status" value="1"/>
</dbReference>
<dbReference type="EMBL" id="LAZR01003697">
    <property type="protein sequence ID" value="KKN15592.1"/>
    <property type="molecule type" value="Genomic_DNA"/>
</dbReference>
<protein>
    <recommendedName>
        <fullName evidence="2">ERF family protein</fullName>
    </recommendedName>
</protein>
<dbReference type="InterPro" id="IPR007499">
    <property type="entry name" value="ERF_bacteria_virus"/>
</dbReference>
<gene>
    <name evidence="1" type="ORF">LCGC14_0984420</name>
</gene>
<proteinExistence type="predicted"/>
<comment type="caution">
    <text evidence="1">The sequence shown here is derived from an EMBL/GenBank/DDBJ whole genome shotgun (WGS) entry which is preliminary data.</text>
</comment>
<sequence length="226" mass="25199">MTHLPRQPRTVIERLLKVKEELGTIEKDWIDTQGGGKFFAFTIDRVYGHLGPLFNKHGLIVTPRMVSVDYGTVTSAHGKHGTSAHVMMDYTFCDVDGGELTMRFGAEGIDYQDKATNKAVQQAFKYALVQLFQLSTGDVDPDAAQLPDQASEKVEEKPPSLAEKRMRKIKDAAWSHTEGEQDARIVETKAIVAQVISGYGREPKNQTDVEAIIANIDEMFEKVTDE</sequence>
<reference evidence="1" key="1">
    <citation type="journal article" date="2015" name="Nature">
        <title>Complex archaea that bridge the gap between prokaryotes and eukaryotes.</title>
        <authorList>
            <person name="Spang A."/>
            <person name="Saw J.H."/>
            <person name="Jorgensen S.L."/>
            <person name="Zaremba-Niedzwiedzka K."/>
            <person name="Martijn J."/>
            <person name="Lind A.E."/>
            <person name="van Eijk R."/>
            <person name="Schleper C."/>
            <person name="Guy L."/>
            <person name="Ettema T.J."/>
        </authorList>
    </citation>
    <scope>NUCLEOTIDE SEQUENCE</scope>
</reference>
<accession>A0A0F9NU07</accession>
<evidence type="ECO:0008006" key="2">
    <source>
        <dbReference type="Google" id="ProtNLM"/>
    </source>
</evidence>
<evidence type="ECO:0000313" key="1">
    <source>
        <dbReference type="EMBL" id="KKN15592.1"/>
    </source>
</evidence>
<dbReference type="AlphaFoldDB" id="A0A0F9NU07"/>